<dbReference type="EMBL" id="CP007243">
    <property type="protein sequence ID" value="AIA30429.1"/>
    <property type="molecule type" value="Genomic_DNA"/>
</dbReference>
<dbReference type="InterPro" id="IPR021647">
    <property type="entry name" value="CusF_Ec"/>
</dbReference>
<evidence type="ECO:0008006" key="4">
    <source>
        <dbReference type="Google" id="ProtNLM"/>
    </source>
</evidence>
<reference evidence="2 3" key="2">
    <citation type="journal article" date="2015" name="Biomed. Res. Int.">
        <title>Effects of Arsenite Resistance on the Growth and Functional Gene Expression of Leptospirillum ferriphilum and Acidithiobacillus thiooxidans in Pure Culture and Coculture.</title>
        <authorList>
            <person name="Jiang H."/>
            <person name="Liang Y."/>
            <person name="Yin H."/>
            <person name="Xiao Y."/>
            <person name="Guo X."/>
            <person name="Xu Y."/>
            <person name="Hu Q."/>
            <person name="Liu H."/>
            <person name="Liu X."/>
        </authorList>
    </citation>
    <scope>NUCLEOTIDE SEQUENCE [LARGE SCALE GENOMIC DNA]</scope>
    <source>
        <strain evidence="2 3">YSK</strain>
    </source>
</reference>
<name>A0A059XPD5_9BACT</name>
<keyword evidence="3" id="KW-1185">Reference proteome</keyword>
<dbReference type="HOGENOM" id="CLU_140852_2_0_0"/>
<evidence type="ECO:0000313" key="2">
    <source>
        <dbReference type="EMBL" id="AIA30429.1"/>
    </source>
</evidence>
<sequence length="126" mass="13536">MNKTAKQMTTLTGIFLGVLLAGTMALADDMGNMNGMTDMSSGMGSMSSSEPVGHGKGVIEMIDRKAGTVTIKHGPIREFGWSGMTMTFTLRHRSSLKSLKKGERVRFDVVQSNQGSAVITKIHSVK</sequence>
<dbReference type="Pfam" id="PF11604">
    <property type="entry name" value="CusF_Ec"/>
    <property type="match status" value="1"/>
</dbReference>
<protein>
    <recommendedName>
        <fullName evidence="4">Copper-binding protein</fullName>
    </recommendedName>
</protein>
<accession>A0A059XPD5</accession>
<organism evidence="2 3">
    <name type="scientific">Leptospirillum ferriphilum YSK</name>
    <dbReference type="NCBI Taxonomy" id="1441628"/>
    <lineage>
        <taxon>Bacteria</taxon>
        <taxon>Pseudomonadati</taxon>
        <taxon>Nitrospirota</taxon>
        <taxon>Nitrospiria</taxon>
        <taxon>Nitrospirales</taxon>
        <taxon>Nitrospiraceae</taxon>
        <taxon>Leptospirillum</taxon>
    </lineage>
</organism>
<dbReference type="Proteomes" id="UP000027059">
    <property type="component" value="Chromosome"/>
</dbReference>
<feature type="chain" id="PRO_5001584292" description="Copper-binding protein" evidence="1">
    <location>
        <begin position="28"/>
        <end position="126"/>
    </location>
</feature>
<dbReference type="OrthoDB" id="9180744at2"/>
<proteinExistence type="predicted"/>
<keyword evidence="1" id="KW-0732">Signal</keyword>
<evidence type="ECO:0000256" key="1">
    <source>
        <dbReference type="SAM" id="SignalP"/>
    </source>
</evidence>
<evidence type="ECO:0000313" key="3">
    <source>
        <dbReference type="Proteomes" id="UP000027059"/>
    </source>
</evidence>
<gene>
    <name evidence="2" type="ORF">Y981_05575</name>
</gene>
<dbReference type="Gene3D" id="2.40.50.320">
    <property type="entry name" value="Copper binding periplasmic protein CusF"/>
    <property type="match status" value="1"/>
</dbReference>
<dbReference type="RefSeq" id="WP_038505184.1">
    <property type="nucleotide sequence ID" value="NZ_CP007243.1"/>
</dbReference>
<dbReference type="KEGG" id="lfp:Y981_05575"/>
<dbReference type="AlphaFoldDB" id="A0A059XPD5"/>
<feature type="signal peptide" evidence="1">
    <location>
        <begin position="1"/>
        <end position="27"/>
    </location>
</feature>
<dbReference type="InterPro" id="IPR042230">
    <property type="entry name" value="CusF_sf"/>
</dbReference>
<reference evidence="3" key="1">
    <citation type="submission" date="2014-02" db="EMBL/GenBank/DDBJ databases">
        <title>Complete genome sequence and comparative genomic analysis of the nitrogen-fixing bacterium Leptospirillum ferriphilum YSK.</title>
        <authorList>
            <person name="Guo X."/>
            <person name="Yin H."/>
            <person name="Liang Y."/>
            <person name="Hu Q."/>
            <person name="Ma L."/>
            <person name="Xiao Y."/>
            <person name="Zhang X."/>
            <person name="Qiu G."/>
            <person name="Liu X."/>
        </authorList>
    </citation>
    <scope>NUCLEOTIDE SEQUENCE [LARGE SCALE GENOMIC DNA]</scope>
    <source>
        <strain evidence="3">YSK</strain>
    </source>
</reference>